<sequence>MQAMLDIIWELEGPAPPLDEFVDWHRAGLLMHVCYDIFRIGQERCATLEIGLQGGSDGLTPTSPATTIEKISGNNRFYNDNECNDNDNNDIIDRGNNSLNINNDCNDYDDKDIINSRGGGDNTDDGANKNNNDNNQFEDNNYIKDINHSFFGATSDNCGDEIDKKEIIDTNGAIGIAGVTYNDSADDNHSCNNSHGYGDEAKEDMEIERGSGGAFGAAVWQRMGVG</sequence>
<accession>A0A388ME42</accession>
<proteinExistence type="predicted"/>
<feature type="region of interest" description="Disordered" evidence="1">
    <location>
        <begin position="116"/>
        <end position="139"/>
    </location>
</feature>
<dbReference type="AlphaFoldDB" id="A0A388ME42"/>
<dbReference type="EMBL" id="BFEA01001128">
    <property type="protein sequence ID" value="GBG92752.1"/>
    <property type="molecule type" value="Genomic_DNA"/>
</dbReference>
<evidence type="ECO:0000313" key="3">
    <source>
        <dbReference type="Proteomes" id="UP000265515"/>
    </source>
</evidence>
<keyword evidence="3" id="KW-1185">Reference proteome</keyword>
<protein>
    <submittedName>
        <fullName evidence="2">Uncharacterized protein</fullName>
    </submittedName>
</protein>
<evidence type="ECO:0000256" key="1">
    <source>
        <dbReference type="SAM" id="MobiDB-lite"/>
    </source>
</evidence>
<dbReference type="Gramene" id="GBG92752">
    <property type="protein sequence ID" value="GBG92752"/>
    <property type="gene ID" value="CBR_g56913"/>
</dbReference>
<name>A0A388ME42_CHABU</name>
<gene>
    <name evidence="2" type="ORF">CBR_g56913</name>
</gene>
<evidence type="ECO:0000313" key="2">
    <source>
        <dbReference type="EMBL" id="GBG92752.1"/>
    </source>
</evidence>
<organism evidence="2 3">
    <name type="scientific">Chara braunii</name>
    <name type="common">Braun's stonewort</name>
    <dbReference type="NCBI Taxonomy" id="69332"/>
    <lineage>
        <taxon>Eukaryota</taxon>
        <taxon>Viridiplantae</taxon>
        <taxon>Streptophyta</taxon>
        <taxon>Charophyceae</taxon>
        <taxon>Charales</taxon>
        <taxon>Characeae</taxon>
        <taxon>Chara</taxon>
    </lineage>
</organism>
<reference evidence="2 3" key="1">
    <citation type="journal article" date="2018" name="Cell">
        <title>The Chara Genome: Secondary Complexity and Implications for Plant Terrestrialization.</title>
        <authorList>
            <person name="Nishiyama T."/>
            <person name="Sakayama H."/>
            <person name="Vries J.D."/>
            <person name="Buschmann H."/>
            <person name="Saint-Marcoux D."/>
            <person name="Ullrich K.K."/>
            <person name="Haas F.B."/>
            <person name="Vanderstraeten L."/>
            <person name="Becker D."/>
            <person name="Lang D."/>
            <person name="Vosolsobe S."/>
            <person name="Rombauts S."/>
            <person name="Wilhelmsson P.K.I."/>
            <person name="Janitza P."/>
            <person name="Kern R."/>
            <person name="Heyl A."/>
            <person name="Rumpler F."/>
            <person name="Villalobos L.I.A.C."/>
            <person name="Clay J.M."/>
            <person name="Skokan R."/>
            <person name="Toyoda A."/>
            <person name="Suzuki Y."/>
            <person name="Kagoshima H."/>
            <person name="Schijlen E."/>
            <person name="Tajeshwar N."/>
            <person name="Catarino B."/>
            <person name="Hetherington A.J."/>
            <person name="Saltykova A."/>
            <person name="Bonnot C."/>
            <person name="Breuninger H."/>
            <person name="Symeonidi A."/>
            <person name="Radhakrishnan G.V."/>
            <person name="Van Nieuwerburgh F."/>
            <person name="Deforce D."/>
            <person name="Chang C."/>
            <person name="Karol K.G."/>
            <person name="Hedrich R."/>
            <person name="Ulvskov P."/>
            <person name="Glockner G."/>
            <person name="Delwiche C.F."/>
            <person name="Petrasek J."/>
            <person name="Van de Peer Y."/>
            <person name="Friml J."/>
            <person name="Beilby M."/>
            <person name="Dolan L."/>
            <person name="Kohara Y."/>
            <person name="Sugano S."/>
            <person name="Fujiyama A."/>
            <person name="Delaux P.-M."/>
            <person name="Quint M."/>
            <person name="TheiBen G."/>
            <person name="Hagemann M."/>
            <person name="Harholt J."/>
            <person name="Dunand C."/>
            <person name="Zachgo S."/>
            <person name="Langdale J."/>
            <person name="Maumus F."/>
            <person name="Straeten D.V.D."/>
            <person name="Gould S.B."/>
            <person name="Rensing S.A."/>
        </authorList>
    </citation>
    <scope>NUCLEOTIDE SEQUENCE [LARGE SCALE GENOMIC DNA]</scope>
    <source>
        <strain evidence="2 3">S276</strain>
    </source>
</reference>
<dbReference type="OMA" id="HRASHRE"/>
<feature type="compositionally biased region" description="Low complexity" evidence="1">
    <location>
        <begin position="128"/>
        <end position="139"/>
    </location>
</feature>
<dbReference type="Proteomes" id="UP000265515">
    <property type="component" value="Unassembled WGS sequence"/>
</dbReference>
<comment type="caution">
    <text evidence="2">The sequence shown here is derived from an EMBL/GenBank/DDBJ whole genome shotgun (WGS) entry which is preliminary data.</text>
</comment>